<dbReference type="InterPro" id="IPR006129">
    <property type="entry name" value="AdhesinB"/>
</dbReference>
<evidence type="ECO:0000313" key="10">
    <source>
        <dbReference type="Proteomes" id="UP000199040"/>
    </source>
</evidence>
<evidence type="ECO:0000256" key="5">
    <source>
        <dbReference type="ARBA" id="ARBA00022729"/>
    </source>
</evidence>
<dbReference type="EMBL" id="FOPY01000015">
    <property type="protein sequence ID" value="SFI04175.1"/>
    <property type="molecule type" value="Genomic_DNA"/>
</dbReference>
<dbReference type="SUPFAM" id="SSF53807">
    <property type="entry name" value="Helical backbone' metal receptor"/>
    <property type="match status" value="1"/>
</dbReference>
<dbReference type="GO" id="GO:0007155">
    <property type="term" value="P:cell adhesion"/>
    <property type="evidence" value="ECO:0007669"/>
    <property type="project" value="InterPro"/>
</dbReference>
<dbReference type="GO" id="GO:0030313">
    <property type="term" value="C:cell envelope"/>
    <property type="evidence" value="ECO:0007669"/>
    <property type="project" value="UniProtKB-SubCell"/>
</dbReference>
<dbReference type="Gene3D" id="3.40.50.1980">
    <property type="entry name" value="Nitrogenase molybdenum iron protein domain"/>
    <property type="match status" value="3"/>
</dbReference>
<feature type="region of interest" description="Disordered" evidence="7">
    <location>
        <begin position="112"/>
        <end position="170"/>
    </location>
</feature>
<evidence type="ECO:0000256" key="3">
    <source>
        <dbReference type="ARBA" id="ARBA00022448"/>
    </source>
</evidence>
<dbReference type="InterPro" id="IPR050492">
    <property type="entry name" value="Bact_metal-bind_prot9"/>
</dbReference>
<keyword evidence="3 6" id="KW-0813">Transport</keyword>
<feature type="compositionally biased region" description="Basic and acidic residues" evidence="7">
    <location>
        <begin position="114"/>
        <end position="167"/>
    </location>
</feature>
<dbReference type="PRINTS" id="PR00690">
    <property type="entry name" value="ADHESNFAMILY"/>
</dbReference>
<comment type="similarity">
    <text evidence="2 6">Belongs to the bacterial solute-binding protein 9 family.</text>
</comment>
<dbReference type="GO" id="GO:0046872">
    <property type="term" value="F:metal ion binding"/>
    <property type="evidence" value="ECO:0007669"/>
    <property type="project" value="UniProtKB-KW"/>
</dbReference>
<name>A0A1I3EYQ9_9GAMM</name>
<keyword evidence="4" id="KW-0479">Metal-binding</keyword>
<proteinExistence type="inferred from homology"/>
<dbReference type="Pfam" id="PF01297">
    <property type="entry name" value="ZnuA"/>
    <property type="match status" value="1"/>
</dbReference>
<evidence type="ECO:0000256" key="4">
    <source>
        <dbReference type="ARBA" id="ARBA00022723"/>
    </source>
</evidence>
<dbReference type="Proteomes" id="UP000199040">
    <property type="component" value="Unassembled WGS sequence"/>
</dbReference>
<dbReference type="AlphaFoldDB" id="A0A1I3EYQ9"/>
<dbReference type="InterPro" id="IPR006128">
    <property type="entry name" value="Lipoprotein_PsaA-like"/>
</dbReference>
<reference evidence="9 10" key="1">
    <citation type="submission" date="2016-10" db="EMBL/GenBank/DDBJ databases">
        <authorList>
            <person name="de Groot N.N."/>
        </authorList>
    </citation>
    <scope>NUCLEOTIDE SEQUENCE [LARGE SCALE GENOMIC DNA]</scope>
    <source>
        <strain evidence="9 10">CGMCC 1.6848</strain>
    </source>
</reference>
<comment type="subcellular location">
    <subcellularLocation>
        <location evidence="1">Cell envelope</location>
    </subcellularLocation>
</comment>
<accession>A0A1I3EYQ9</accession>
<keyword evidence="5 8" id="KW-0732">Signal</keyword>
<dbReference type="PANTHER" id="PTHR42953">
    <property type="entry name" value="HIGH-AFFINITY ZINC UPTAKE SYSTEM PROTEIN ZNUA-RELATED"/>
    <property type="match status" value="1"/>
</dbReference>
<evidence type="ECO:0000313" key="9">
    <source>
        <dbReference type="EMBL" id="SFI04175.1"/>
    </source>
</evidence>
<dbReference type="GO" id="GO:0030001">
    <property type="term" value="P:metal ion transport"/>
    <property type="evidence" value="ECO:0007669"/>
    <property type="project" value="InterPro"/>
</dbReference>
<evidence type="ECO:0000256" key="8">
    <source>
        <dbReference type="SAM" id="SignalP"/>
    </source>
</evidence>
<sequence length="342" mass="36796">MRRLLALGLIAGTTGLALPAWADPLRVVTSFSVLTDMVEQVGGEQVEVTSLVGRDSDTHAFSPSPGDARRIAEADLVVFNGLQLEGWMERLIEASSYQGPLVVASRGITPLGGDEAHADGHAQEGDAHGSHDADAHGHEDHGHGHDEPSHDHEHEAEGHEDHDHGGMDPHAWLDVTRAQQYVANIRDGLIEADPDHAETYRRNAAGYLDELAALDEEIHALMTDIPAENRLVVTGHDSFNYFADAYDVRFLSPVGLSTVNEPSAALMAHLIDTLEEQQVKALFYENITNPALIEQLAEEADLPIAGTLYSGALAADGEASTYAGMMRHNATRIHDALADGAN</sequence>
<feature type="chain" id="PRO_5011698925" evidence="8">
    <location>
        <begin position="23"/>
        <end position="342"/>
    </location>
</feature>
<dbReference type="PANTHER" id="PTHR42953:SF1">
    <property type="entry name" value="METAL-BINDING PROTEIN HI_0362-RELATED"/>
    <property type="match status" value="1"/>
</dbReference>
<dbReference type="STRING" id="442341.SAMN04487959_11575"/>
<protein>
    <submittedName>
        <fullName evidence="9">Zinc/manganese transport system substrate-binding protein</fullName>
    </submittedName>
</protein>
<feature type="signal peptide" evidence="8">
    <location>
        <begin position="1"/>
        <end position="22"/>
    </location>
</feature>
<keyword evidence="10" id="KW-1185">Reference proteome</keyword>
<organism evidence="9 10">
    <name type="scientific">Modicisalibacter xianhensis</name>
    <dbReference type="NCBI Taxonomy" id="442341"/>
    <lineage>
        <taxon>Bacteria</taxon>
        <taxon>Pseudomonadati</taxon>
        <taxon>Pseudomonadota</taxon>
        <taxon>Gammaproteobacteria</taxon>
        <taxon>Oceanospirillales</taxon>
        <taxon>Halomonadaceae</taxon>
        <taxon>Modicisalibacter</taxon>
    </lineage>
</organism>
<evidence type="ECO:0000256" key="7">
    <source>
        <dbReference type="SAM" id="MobiDB-lite"/>
    </source>
</evidence>
<dbReference type="RefSeq" id="WP_092849134.1">
    <property type="nucleotide sequence ID" value="NZ_FOPY01000015.1"/>
</dbReference>
<evidence type="ECO:0000256" key="6">
    <source>
        <dbReference type="RuleBase" id="RU003512"/>
    </source>
</evidence>
<gene>
    <name evidence="9" type="ORF">SAMN04487959_11575</name>
</gene>
<dbReference type="PRINTS" id="PR00691">
    <property type="entry name" value="ADHESINB"/>
</dbReference>
<dbReference type="InterPro" id="IPR006127">
    <property type="entry name" value="ZnuA-like"/>
</dbReference>
<evidence type="ECO:0000256" key="1">
    <source>
        <dbReference type="ARBA" id="ARBA00004196"/>
    </source>
</evidence>
<evidence type="ECO:0000256" key="2">
    <source>
        <dbReference type="ARBA" id="ARBA00011028"/>
    </source>
</evidence>